<dbReference type="AlphaFoldDB" id="A0A562WSA5"/>
<reference evidence="11 12" key="1">
    <citation type="submission" date="2019-07" db="EMBL/GenBank/DDBJ databases">
        <title>Genomic Encyclopedia of Archaeal and Bacterial Type Strains, Phase II (KMG-II): from individual species to whole genera.</title>
        <authorList>
            <person name="Goeker M."/>
        </authorList>
    </citation>
    <scope>NUCLEOTIDE SEQUENCE [LARGE SCALE GENOMIC DNA]</scope>
    <source>
        <strain evidence="11 12">ATCC BAA-1139</strain>
    </source>
</reference>
<dbReference type="SFLD" id="SFLDG01058">
    <property type="entry name" value="lipoyl_synthase_like"/>
    <property type="match status" value="1"/>
</dbReference>
<dbReference type="Pfam" id="PF04055">
    <property type="entry name" value="Radical_SAM"/>
    <property type="match status" value="1"/>
</dbReference>
<evidence type="ECO:0000256" key="4">
    <source>
        <dbReference type="ARBA" id="ARBA00022691"/>
    </source>
</evidence>
<feature type="binding site" evidence="9">
    <location>
        <position position="40"/>
    </location>
    <ligand>
        <name>[4Fe-4S] cluster</name>
        <dbReference type="ChEBI" id="CHEBI:49883"/>
        <label>1</label>
    </ligand>
</feature>
<feature type="binding site" evidence="9">
    <location>
        <position position="46"/>
    </location>
    <ligand>
        <name>[4Fe-4S] cluster</name>
        <dbReference type="ChEBI" id="CHEBI:49883"/>
        <label>1</label>
    </ligand>
</feature>
<dbReference type="HAMAP" id="MF_00206">
    <property type="entry name" value="Lipoyl_synth"/>
    <property type="match status" value="1"/>
</dbReference>
<dbReference type="SUPFAM" id="SSF102114">
    <property type="entry name" value="Radical SAM enzymes"/>
    <property type="match status" value="1"/>
</dbReference>
<dbReference type="InterPro" id="IPR007197">
    <property type="entry name" value="rSAM"/>
</dbReference>
<gene>
    <name evidence="9" type="primary">lipA</name>
    <name evidence="11" type="ORF">JN12_00517</name>
</gene>
<comment type="similarity">
    <text evidence="9">Belongs to the radical SAM superfamily. Lipoyl synthase family.</text>
</comment>
<proteinExistence type="inferred from homology"/>
<dbReference type="NCBIfam" id="NF004019">
    <property type="entry name" value="PRK05481.1"/>
    <property type="match status" value="1"/>
</dbReference>
<evidence type="ECO:0000256" key="1">
    <source>
        <dbReference type="ARBA" id="ARBA00022485"/>
    </source>
</evidence>
<dbReference type="PROSITE" id="PS51918">
    <property type="entry name" value="RADICAL_SAM"/>
    <property type="match status" value="1"/>
</dbReference>
<feature type="binding site" evidence="9">
    <location>
        <position position="61"/>
    </location>
    <ligand>
        <name>[4Fe-4S] cluster</name>
        <dbReference type="ChEBI" id="CHEBI:49883"/>
        <label>2</label>
        <note>4Fe-4S-S-AdoMet</note>
    </ligand>
</feature>
<keyword evidence="12" id="KW-1185">Reference proteome</keyword>
<evidence type="ECO:0000313" key="11">
    <source>
        <dbReference type="EMBL" id="TWJ33104.1"/>
    </source>
</evidence>
<evidence type="ECO:0000256" key="8">
    <source>
        <dbReference type="ARBA" id="ARBA00047326"/>
    </source>
</evidence>
<evidence type="ECO:0000256" key="9">
    <source>
        <dbReference type="HAMAP-Rule" id="MF_00206"/>
    </source>
</evidence>
<evidence type="ECO:0000259" key="10">
    <source>
        <dbReference type="PROSITE" id="PS51918"/>
    </source>
</evidence>
<name>A0A562WSA5_9BACT</name>
<feature type="domain" description="Radical SAM core" evidence="10">
    <location>
        <begin position="47"/>
        <end position="262"/>
    </location>
</feature>
<dbReference type="SFLD" id="SFLDS00029">
    <property type="entry name" value="Radical_SAM"/>
    <property type="match status" value="1"/>
</dbReference>
<comment type="subcellular location">
    <subcellularLocation>
        <location evidence="9">Cytoplasm</location>
    </subcellularLocation>
</comment>
<sequence length="286" mass="31196">MEIRRKPSWLQKKVSPAANADMERLLAGLSLHTVCQEASCPNISECFRQRQATFLILGAICTRHCTFCNVGKASPLPADPQEPGRVADAVQRLALAHVVVTSPTRDDLADGGANHYAATVAAIRRSAPETAIELLIPDLQGDRKALETIQHAGPNILGHNLETVPRLYHIRAGADYNRSLELLRMAREIAPEIPTKSGVMLGLGETEEELLAVLTDLRGVGCAYVSIGQYLAPSRRHQPVVEFVPPERFEQLKAAAEGLGFAHVESGPYVRSSYHADRYHAADART</sequence>
<organism evidence="11 12">
    <name type="scientific">Geobacter argillaceus</name>
    <dbReference type="NCBI Taxonomy" id="345631"/>
    <lineage>
        <taxon>Bacteria</taxon>
        <taxon>Pseudomonadati</taxon>
        <taxon>Thermodesulfobacteriota</taxon>
        <taxon>Desulfuromonadia</taxon>
        <taxon>Geobacterales</taxon>
        <taxon>Geobacteraceae</taxon>
        <taxon>Geobacter</taxon>
    </lineage>
</organism>
<dbReference type="CDD" id="cd01335">
    <property type="entry name" value="Radical_SAM"/>
    <property type="match status" value="1"/>
</dbReference>
<dbReference type="InterPro" id="IPR058240">
    <property type="entry name" value="rSAM_sf"/>
</dbReference>
<accession>A0A562WSA5</accession>
<feature type="binding site" evidence="9">
    <location>
        <position position="65"/>
    </location>
    <ligand>
        <name>[4Fe-4S] cluster</name>
        <dbReference type="ChEBI" id="CHEBI:49883"/>
        <label>2</label>
        <note>4Fe-4S-S-AdoMet</note>
    </ligand>
</feature>
<dbReference type="PIRSF" id="PIRSF005963">
    <property type="entry name" value="Lipoyl_synth"/>
    <property type="match status" value="1"/>
</dbReference>
<dbReference type="Gene3D" id="3.20.20.70">
    <property type="entry name" value="Aldolase class I"/>
    <property type="match status" value="1"/>
</dbReference>
<evidence type="ECO:0000313" key="12">
    <source>
        <dbReference type="Proteomes" id="UP000319449"/>
    </source>
</evidence>
<dbReference type="GO" id="GO:0051539">
    <property type="term" value="F:4 iron, 4 sulfur cluster binding"/>
    <property type="evidence" value="ECO:0007669"/>
    <property type="project" value="UniProtKB-UniRule"/>
</dbReference>
<keyword evidence="2 9" id="KW-0963">Cytoplasm</keyword>
<evidence type="ECO:0000256" key="3">
    <source>
        <dbReference type="ARBA" id="ARBA00022679"/>
    </source>
</evidence>
<dbReference type="GO" id="GO:0016992">
    <property type="term" value="F:lipoate synthase activity"/>
    <property type="evidence" value="ECO:0007669"/>
    <property type="project" value="UniProtKB-UniRule"/>
</dbReference>
<dbReference type="GO" id="GO:0005737">
    <property type="term" value="C:cytoplasm"/>
    <property type="evidence" value="ECO:0007669"/>
    <property type="project" value="UniProtKB-SubCell"/>
</dbReference>
<dbReference type="OrthoDB" id="9787898at2"/>
<feature type="binding site" evidence="9">
    <location>
        <position position="273"/>
    </location>
    <ligand>
        <name>[4Fe-4S] cluster</name>
        <dbReference type="ChEBI" id="CHEBI:49883"/>
        <label>1</label>
    </ligand>
</feature>
<evidence type="ECO:0000256" key="5">
    <source>
        <dbReference type="ARBA" id="ARBA00022723"/>
    </source>
</evidence>
<keyword evidence="1 9" id="KW-0004">4Fe-4S</keyword>
<comment type="pathway">
    <text evidence="9">Protein modification; protein lipoylation via endogenous pathway; protein N(6)-(lipoyl)lysine from octanoyl-[acyl-carrier-protein]: step 2/2.</text>
</comment>
<keyword evidence="7 9" id="KW-0411">Iron-sulfur</keyword>
<feature type="binding site" evidence="9">
    <location>
        <position position="35"/>
    </location>
    <ligand>
        <name>[4Fe-4S] cluster</name>
        <dbReference type="ChEBI" id="CHEBI:49883"/>
        <label>1</label>
    </ligand>
</feature>
<keyword evidence="6 9" id="KW-0408">Iron</keyword>
<dbReference type="EMBL" id="VLLN01000002">
    <property type="protein sequence ID" value="TWJ33104.1"/>
    <property type="molecule type" value="Genomic_DNA"/>
</dbReference>
<dbReference type="EC" id="2.8.1.8" evidence="9"/>
<evidence type="ECO:0000256" key="6">
    <source>
        <dbReference type="ARBA" id="ARBA00023004"/>
    </source>
</evidence>
<dbReference type="InterPro" id="IPR006638">
    <property type="entry name" value="Elp3/MiaA/NifB-like_rSAM"/>
</dbReference>
<comment type="function">
    <text evidence="9">Catalyzes the radical-mediated insertion of two sulfur atoms into the C-6 and C-8 positions of the octanoyl moiety bound to the lipoyl domains of lipoate-dependent enzymes, thereby converting the octanoylated domains into lipoylated derivatives.</text>
</comment>
<keyword evidence="5 9" id="KW-0479">Metal-binding</keyword>
<dbReference type="NCBIfam" id="NF009544">
    <property type="entry name" value="PRK12928.1"/>
    <property type="match status" value="1"/>
</dbReference>
<dbReference type="SFLD" id="SFLDF00271">
    <property type="entry name" value="lipoyl_synthase"/>
    <property type="match status" value="1"/>
</dbReference>
<keyword evidence="3 9" id="KW-0808">Transferase</keyword>
<keyword evidence="4 9" id="KW-0949">S-adenosyl-L-methionine</keyword>
<protein>
    <recommendedName>
        <fullName evidence="9">Lipoyl synthase</fullName>
        <ecNumber evidence="9">2.8.1.8</ecNumber>
    </recommendedName>
    <alternativeName>
        <fullName evidence="9">Lip-syn</fullName>
        <shortName evidence="9">LS</shortName>
    </alternativeName>
    <alternativeName>
        <fullName evidence="9">Lipoate synthase</fullName>
    </alternativeName>
    <alternativeName>
        <fullName evidence="9">Lipoic acid synthase</fullName>
    </alternativeName>
    <alternativeName>
        <fullName evidence="9">Sulfur insertion protein LipA</fullName>
    </alternativeName>
</protein>
<dbReference type="Proteomes" id="UP000319449">
    <property type="component" value="Unassembled WGS sequence"/>
</dbReference>
<dbReference type="InterPro" id="IPR013785">
    <property type="entry name" value="Aldolase_TIM"/>
</dbReference>
<evidence type="ECO:0000256" key="7">
    <source>
        <dbReference type="ARBA" id="ARBA00023014"/>
    </source>
</evidence>
<dbReference type="GO" id="GO:0046872">
    <property type="term" value="F:metal ion binding"/>
    <property type="evidence" value="ECO:0007669"/>
    <property type="project" value="UniProtKB-KW"/>
</dbReference>
<evidence type="ECO:0000256" key="2">
    <source>
        <dbReference type="ARBA" id="ARBA00022490"/>
    </source>
</evidence>
<dbReference type="PANTHER" id="PTHR10949:SF0">
    <property type="entry name" value="LIPOYL SYNTHASE, MITOCHONDRIAL"/>
    <property type="match status" value="1"/>
</dbReference>
<dbReference type="SMART" id="SM00729">
    <property type="entry name" value="Elp3"/>
    <property type="match status" value="1"/>
</dbReference>
<dbReference type="InterPro" id="IPR003698">
    <property type="entry name" value="Lipoyl_synth"/>
</dbReference>
<comment type="catalytic activity">
    <reaction evidence="8 9">
        <text>[[Fe-S] cluster scaffold protein carrying a second [4Fe-4S](2+) cluster] + N(6)-octanoyl-L-lysyl-[protein] + 2 oxidized [2Fe-2S]-[ferredoxin] + 2 S-adenosyl-L-methionine + 4 H(+) = [[Fe-S] cluster scaffold protein] + N(6)-[(R)-dihydrolipoyl]-L-lysyl-[protein] + 4 Fe(3+) + 2 hydrogen sulfide + 2 5'-deoxyadenosine + 2 L-methionine + 2 reduced [2Fe-2S]-[ferredoxin]</text>
        <dbReference type="Rhea" id="RHEA:16585"/>
        <dbReference type="Rhea" id="RHEA-COMP:9928"/>
        <dbReference type="Rhea" id="RHEA-COMP:10000"/>
        <dbReference type="Rhea" id="RHEA-COMP:10001"/>
        <dbReference type="Rhea" id="RHEA-COMP:10475"/>
        <dbReference type="Rhea" id="RHEA-COMP:14568"/>
        <dbReference type="Rhea" id="RHEA-COMP:14569"/>
        <dbReference type="ChEBI" id="CHEBI:15378"/>
        <dbReference type="ChEBI" id="CHEBI:17319"/>
        <dbReference type="ChEBI" id="CHEBI:29034"/>
        <dbReference type="ChEBI" id="CHEBI:29919"/>
        <dbReference type="ChEBI" id="CHEBI:33722"/>
        <dbReference type="ChEBI" id="CHEBI:33737"/>
        <dbReference type="ChEBI" id="CHEBI:33738"/>
        <dbReference type="ChEBI" id="CHEBI:57844"/>
        <dbReference type="ChEBI" id="CHEBI:59789"/>
        <dbReference type="ChEBI" id="CHEBI:78809"/>
        <dbReference type="ChEBI" id="CHEBI:83100"/>
        <dbReference type="EC" id="2.8.1.8"/>
    </reaction>
</comment>
<comment type="cofactor">
    <cofactor evidence="9">
        <name>[4Fe-4S] cluster</name>
        <dbReference type="ChEBI" id="CHEBI:49883"/>
    </cofactor>
    <text evidence="9">Binds 2 [4Fe-4S] clusters per subunit. One cluster is coordinated with 3 cysteines and an exchangeable S-adenosyl-L-methionine.</text>
</comment>
<dbReference type="NCBIfam" id="TIGR00510">
    <property type="entry name" value="lipA"/>
    <property type="match status" value="1"/>
</dbReference>
<dbReference type="FunFam" id="3.20.20.70:FF:000186">
    <property type="entry name" value="Lipoyl synthase"/>
    <property type="match status" value="1"/>
</dbReference>
<dbReference type="PANTHER" id="PTHR10949">
    <property type="entry name" value="LIPOYL SYNTHASE"/>
    <property type="match status" value="1"/>
</dbReference>
<dbReference type="GO" id="GO:0009249">
    <property type="term" value="P:protein lipoylation"/>
    <property type="evidence" value="ECO:0007669"/>
    <property type="project" value="UniProtKB-UniRule"/>
</dbReference>
<comment type="caution">
    <text evidence="11">The sequence shown here is derived from an EMBL/GenBank/DDBJ whole genome shotgun (WGS) entry which is preliminary data.</text>
</comment>
<dbReference type="UniPathway" id="UPA00538">
    <property type="reaction ID" value="UER00593"/>
</dbReference>
<feature type="binding site" evidence="9">
    <location>
        <position position="68"/>
    </location>
    <ligand>
        <name>[4Fe-4S] cluster</name>
        <dbReference type="ChEBI" id="CHEBI:49883"/>
        <label>2</label>
        <note>4Fe-4S-S-AdoMet</note>
    </ligand>
</feature>